<keyword evidence="6" id="KW-0966">Cell projection</keyword>
<dbReference type="EMBL" id="JACHID010000005">
    <property type="protein sequence ID" value="MBB5021749.1"/>
    <property type="molecule type" value="Genomic_DNA"/>
</dbReference>
<dbReference type="PANTHER" id="PTHR36307:SF1">
    <property type="entry name" value="FLAGELLA BASAL BODY P-RING FORMATION PROTEIN FLGA"/>
    <property type="match status" value="1"/>
</dbReference>
<feature type="chain" id="PRO_5031114336" evidence="4">
    <location>
        <begin position="20"/>
        <end position="251"/>
    </location>
</feature>
<evidence type="ECO:0000256" key="1">
    <source>
        <dbReference type="ARBA" id="ARBA00004418"/>
    </source>
</evidence>
<dbReference type="SMART" id="SM00858">
    <property type="entry name" value="SAF"/>
    <property type="match status" value="1"/>
</dbReference>
<evidence type="ECO:0000256" key="3">
    <source>
        <dbReference type="ARBA" id="ARBA00022764"/>
    </source>
</evidence>
<keyword evidence="3" id="KW-0574">Periplasm</keyword>
<comment type="caution">
    <text evidence="6">The sequence shown here is derived from an EMBL/GenBank/DDBJ whole genome shotgun (WGS) entry which is preliminary data.</text>
</comment>
<accession>A0A7W8DGV5</accession>
<dbReference type="RefSeq" id="WP_183731012.1">
    <property type="nucleotide sequence ID" value="NZ_JACHID010000005.1"/>
</dbReference>
<dbReference type="GO" id="GO:0042597">
    <property type="term" value="C:periplasmic space"/>
    <property type="evidence" value="ECO:0007669"/>
    <property type="project" value="UniProtKB-SubCell"/>
</dbReference>
<dbReference type="CDD" id="cd11614">
    <property type="entry name" value="SAF_CpaB_FlgA_like"/>
    <property type="match status" value="1"/>
</dbReference>
<dbReference type="Gene3D" id="2.30.30.760">
    <property type="match status" value="1"/>
</dbReference>
<evidence type="ECO:0000256" key="2">
    <source>
        <dbReference type="ARBA" id="ARBA00022729"/>
    </source>
</evidence>
<dbReference type="Pfam" id="PF13144">
    <property type="entry name" value="ChapFlgA"/>
    <property type="match status" value="1"/>
</dbReference>
<name>A0A7W8DGV5_9BACT</name>
<keyword evidence="2 4" id="KW-0732">Signal</keyword>
<dbReference type="PANTHER" id="PTHR36307">
    <property type="entry name" value="FLAGELLA BASAL BODY P-RING FORMATION PROTEIN FLGA"/>
    <property type="match status" value="1"/>
</dbReference>
<dbReference type="Proteomes" id="UP000528322">
    <property type="component" value="Unassembled WGS sequence"/>
</dbReference>
<dbReference type="AlphaFoldDB" id="A0A7W8DGV5"/>
<keyword evidence="6" id="KW-0282">Flagellum</keyword>
<gene>
    <name evidence="6" type="ORF">HNR37_001062</name>
</gene>
<sequence length="251" mass="28006">MRILLSLVTALVVATSVCASGFPVFQNGSTVSLATPSNDRSIAGAAQANTRQREEDIRQAINSFLQQELSEIAEVDRLIYPSDAPLQGKELYVEGSVRSSGHSSLEVFDRYGNTIMVRASIKRFVEAYVPVRNISRGERVSESDFRLEQLPAHQARNALDIYQTDFDSMVVANRNLHEGQLLRNTDLRRQYAVQRGDIVEVLYQHNRMTISMAAVSTERGYLGDVVQLRNPTSGSTIMARLLPGKRAEIIY</sequence>
<comment type="subcellular location">
    <subcellularLocation>
        <location evidence="1">Periplasm</location>
    </subcellularLocation>
</comment>
<reference evidence="6 7" key="1">
    <citation type="submission" date="2020-08" db="EMBL/GenBank/DDBJ databases">
        <title>Genomic Encyclopedia of Type Strains, Phase IV (KMG-IV): sequencing the most valuable type-strain genomes for metagenomic binning, comparative biology and taxonomic classification.</title>
        <authorList>
            <person name="Goeker M."/>
        </authorList>
    </citation>
    <scope>NUCLEOTIDE SEQUENCE [LARGE SCALE GENOMIC DNA]</scope>
    <source>
        <strain evidence="6 7">DSM 22071</strain>
    </source>
</reference>
<keyword evidence="6" id="KW-0969">Cilium</keyword>
<organism evidence="6 7">
    <name type="scientific">Desulfurispira natronophila</name>
    <dbReference type="NCBI Taxonomy" id="682562"/>
    <lineage>
        <taxon>Bacteria</taxon>
        <taxon>Pseudomonadati</taxon>
        <taxon>Chrysiogenota</taxon>
        <taxon>Chrysiogenia</taxon>
        <taxon>Chrysiogenales</taxon>
        <taxon>Chrysiogenaceae</taxon>
        <taxon>Desulfurispira</taxon>
    </lineage>
</organism>
<evidence type="ECO:0000259" key="5">
    <source>
        <dbReference type="SMART" id="SM00858"/>
    </source>
</evidence>
<dbReference type="InterPro" id="IPR039246">
    <property type="entry name" value="Flagellar_FlgA"/>
</dbReference>
<dbReference type="NCBIfam" id="TIGR03170">
    <property type="entry name" value="flgA_cterm"/>
    <property type="match status" value="1"/>
</dbReference>
<evidence type="ECO:0000313" key="6">
    <source>
        <dbReference type="EMBL" id="MBB5021749.1"/>
    </source>
</evidence>
<protein>
    <submittedName>
        <fullName evidence="6">Flagella basal body P-ring formation protein FlgA</fullName>
    </submittedName>
</protein>
<evidence type="ECO:0000256" key="4">
    <source>
        <dbReference type="SAM" id="SignalP"/>
    </source>
</evidence>
<dbReference type="InterPro" id="IPR013974">
    <property type="entry name" value="SAF"/>
</dbReference>
<feature type="domain" description="SAF" evidence="5">
    <location>
        <begin position="125"/>
        <end position="188"/>
    </location>
</feature>
<evidence type="ECO:0000313" key="7">
    <source>
        <dbReference type="Proteomes" id="UP000528322"/>
    </source>
</evidence>
<dbReference type="GO" id="GO:0044780">
    <property type="term" value="P:bacterial-type flagellum assembly"/>
    <property type="evidence" value="ECO:0007669"/>
    <property type="project" value="InterPro"/>
</dbReference>
<feature type="signal peptide" evidence="4">
    <location>
        <begin position="1"/>
        <end position="19"/>
    </location>
</feature>
<proteinExistence type="predicted"/>
<keyword evidence="7" id="KW-1185">Reference proteome</keyword>
<dbReference type="InterPro" id="IPR017585">
    <property type="entry name" value="SAF_FlgA"/>
</dbReference>